<dbReference type="EMBL" id="JAJSOW010000003">
    <property type="protein sequence ID" value="KAI9196468.1"/>
    <property type="molecule type" value="Genomic_DNA"/>
</dbReference>
<comment type="caution">
    <text evidence="2">The sequence shown here is derived from an EMBL/GenBank/DDBJ whole genome shotgun (WGS) entry which is preliminary data.</text>
</comment>
<evidence type="ECO:0000313" key="2">
    <source>
        <dbReference type="EMBL" id="KAI9196468.1"/>
    </source>
</evidence>
<dbReference type="AlphaFoldDB" id="A0AAD5P318"/>
<dbReference type="Proteomes" id="UP001064489">
    <property type="component" value="Chromosome 1"/>
</dbReference>
<proteinExistence type="predicted"/>
<keyword evidence="3" id="KW-1185">Reference proteome</keyword>
<reference evidence="2" key="1">
    <citation type="journal article" date="2022" name="Plant J.">
        <title>Strategies of tolerance reflected in two North American maple genomes.</title>
        <authorList>
            <person name="McEvoy S.L."/>
            <person name="Sezen U.U."/>
            <person name="Trouern-Trend A."/>
            <person name="McMahon S.M."/>
            <person name="Schaberg P.G."/>
            <person name="Yang J."/>
            <person name="Wegrzyn J.L."/>
            <person name="Swenson N.G."/>
        </authorList>
    </citation>
    <scope>NUCLEOTIDE SEQUENCE</scope>
    <source>
        <strain evidence="2">91603</strain>
    </source>
</reference>
<protein>
    <submittedName>
        <fullName evidence="2">Uncharacterized protein</fullName>
    </submittedName>
</protein>
<feature type="region of interest" description="Disordered" evidence="1">
    <location>
        <begin position="1"/>
        <end position="30"/>
    </location>
</feature>
<reference evidence="2" key="2">
    <citation type="submission" date="2023-02" db="EMBL/GenBank/DDBJ databases">
        <authorList>
            <person name="Swenson N.G."/>
            <person name="Wegrzyn J.L."/>
            <person name="Mcevoy S.L."/>
        </authorList>
    </citation>
    <scope>NUCLEOTIDE SEQUENCE</scope>
    <source>
        <strain evidence="2">91603</strain>
        <tissue evidence="2">Leaf</tissue>
    </source>
</reference>
<name>A0AAD5P318_ACENE</name>
<sequence length="90" mass="10117">MTTGSNLKFSRLKNKNKEMKKRGSSSLMDNEIDDADKPILLCSLSLSLSPLQQNSTSEFDFSELPTGSSYQYIGLGNSFWCTFEEEFKAC</sequence>
<evidence type="ECO:0000313" key="3">
    <source>
        <dbReference type="Proteomes" id="UP001064489"/>
    </source>
</evidence>
<organism evidence="2 3">
    <name type="scientific">Acer negundo</name>
    <name type="common">Box elder</name>
    <dbReference type="NCBI Taxonomy" id="4023"/>
    <lineage>
        <taxon>Eukaryota</taxon>
        <taxon>Viridiplantae</taxon>
        <taxon>Streptophyta</taxon>
        <taxon>Embryophyta</taxon>
        <taxon>Tracheophyta</taxon>
        <taxon>Spermatophyta</taxon>
        <taxon>Magnoliopsida</taxon>
        <taxon>eudicotyledons</taxon>
        <taxon>Gunneridae</taxon>
        <taxon>Pentapetalae</taxon>
        <taxon>rosids</taxon>
        <taxon>malvids</taxon>
        <taxon>Sapindales</taxon>
        <taxon>Sapindaceae</taxon>
        <taxon>Hippocastanoideae</taxon>
        <taxon>Acereae</taxon>
        <taxon>Acer</taxon>
    </lineage>
</organism>
<gene>
    <name evidence="2" type="ORF">LWI28_024250</name>
</gene>
<accession>A0AAD5P318</accession>
<evidence type="ECO:0000256" key="1">
    <source>
        <dbReference type="SAM" id="MobiDB-lite"/>
    </source>
</evidence>
<feature type="compositionally biased region" description="Basic residues" evidence="1">
    <location>
        <begin position="10"/>
        <end position="23"/>
    </location>
</feature>